<gene>
    <name evidence="2" type="ORF">DmAi_29640</name>
</gene>
<dbReference type="AlphaFoldDB" id="A0A6V8II12"/>
<sequence>MNKYIFCISISICMFSGVAHADWKQTKWGMSVAQVKAKVPDAQPVPEDSATQYQYNIRSGERTLLAEANYKVADMTYDVRYIFDDKGKLKAINMVGDQYNYIRTFNLLSGKYGRPANYTGNGDNLSSATWQVPEQHMVIKLEELMKTMIRYEPVTDAL</sequence>
<comment type="caution">
    <text evidence="2">The sequence shown here is derived from an EMBL/GenBank/DDBJ whole genome shotgun (WGS) entry which is preliminary data.</text>
</comment>
<evidence type="ECO:0000313" key="2">
    <source>
        <dbReference type="EMBL" id="GFE94905.1"/>
    </source>
</evidence>
<evidence type="ECO:0000256" key="1">
    <source>
        <dbReference type="SAM" id="SignalP"/>
    </source>
</evidence>
<feature type="chain" id="PRO_5027589418" description="DUF4468 domain-containing protein" evidence="1">
    <location>
        <begin position="22"/>
        <end position="158"/>
    </location>
</feature>
<protein>
    <recommendedName>
        <fullName evidence="4">DUF4468 domain-containing protein</fullName>
    </recommendedName>
</protein>
<organism evidence="2 3">
    <name type="scientific">Acetobacter persici</name>
    <dbReference type="NCBI Taxonomy" id="1076596"/>
    <lineage>
        <taxon>Bacteria</taxon>
        <taxon>Pseudomonadati</taxon>
        <taxon>Pseudomonadota</taxon>
        <taxon>Alphaproteobacteria</taxon>
        <taxon>Acetobacterales</taxon>
        <taxon>Acetobacteraceae</taxon>
        <taxon>Acetobacter</taxon>
    </lineage>
</organism>
<accession>A0A6V8II12</accession>
<reference evidence="2 3" key="1">
    <citation type="journal article" date="2020" name="Cell Rep.">
        <title>Local necrotic cells trigger systemic immune activation via gut microbiome dysbiosis in Drosophila.</title>
        <authorList>
            <person name="Kosakamoto H."/>
            <person name="Yamauchi T."/>
            <person name="Akuzawa-Tokita Y."/>
            <person name="Nishimura K."/>
            <person name="Soga T."/>
            <person name="Murakami T."/>
            <person name="Mori H."/>
            <person name="Yamamoto K."/>
            <person name="Miyazaki R."/>
            <person name="Koto A."/>
            <person name="Miura M."/>
            <person name="Obata F."/>
        </authorList>
    </citation>
    <scope>NUCLEOTIDE SEQUENCE [LARGE SCALE GENOMIC DNA]</scope>
    <source>
        <strain evidence="2 3">Ai</strain>
    </source>
</reference>
<keyword evidence="1" id="KW-0732">Signal</keyword>
<dbReference type="RefSeq" id="WP_202205914.1">
    <property type="nucleotide sequence ID" value="NZ_BLJP01000036.1"/>
</dbReference>
<evidence type="ECO:0008006" key="4">
    <source>
        <dbReference type="Google" id="ProtNLM"/>
    </source>
</evidence>
<keyword evidence="3" id="KW-1185">Reference proteome</keyword>
<name>A0A6V8II12_9PROT</name>
<proteinExistence type="predicted"/>
<feature type="signal peptide" evidence="1">
    <location>
        <begin position="1"/>
        <end position="21"/>
    </location>
</feature>
<evidence type="ECO:0000313" key="3">
    <source>
        <dbReference type="Proteomes" id="UP000548726"/>
    </source>
</evidence>
<dbReference type="EMBL" id="BLJP01000036">
    <property type="protein sequence ID" value="GFE94905.1"/>
    <property type="molecule type" value="Genomic_DNA"/>
</dbReference>
<dbReference type="Proteomes" id="UP000548726">
    <property type="component" value="Unassembled WGS sequence"/>
</dbReference>